<proteinExistence type="predicted"/>
<sequence length="58" mass="6984">MLQILSELLYRVFLFLLYLAIFGGIALVIEHRKELFDFPKFKDIWEEITNDFFGTKIK</sequence>
<reference evidence="2 3" key="1">
    <citation type="submission" date="2017-11" db="EMBL/GenBank/DDBJ databases">
        <title>Draft Genome Sequence of Lactobacillus curieae NBRC 111893 isolated from Koso, a Japanese sugar-Vegetable Fermented Beverage.</title>
        <authorList>
            <person name="Chiou T.Y."/>
            <person name="Oshima K."/>
            <person name="Suda W."/>
            <person name="Hattori M."/>
            <person name="Takahashi T."/>
        </authorList>
    </citation>
    <scope>NUCLEOTIDE SEQUENCE [LARGE SCALE GENOMIC DNA]</scope>
    <source>
        <strain evidence="2 3">NBRC111893</strain>
    </source>
</reference>
<keyword evidence="1" id="KW-0812">Transmembrane</keyword>
<feature type="transmembrane region" description="Helical" evidence="1">
    <location>
        <begin position="12"/>
        <end position="29"/>
    </location>
</feature>
<evidence type="ECO:0000313" key="2">
    <source>
        <dbReference type="EMBL" id="GAY74237.1"/>
    </source>
</evidence>
<keyword evidence="1" id="KW-1133">Transmembrane helix</keyword>
<name>A0A401FPH3_9LACO</name>
<comment type="caution">
    <text evidence="2">The sequence shown here is derived from an EMBL/GenBank/DDBJ whole genome shotgun (WGS) entry which is preliminary data.</text>
</comment>
<evidence type="ECO:0000256" key="1">
    <source>
        <dbReference type="SAM" id="Phobius"/>
    </source>
</evidence>
<keyword evidence="3" id="KW-1185">Reference proteome</keyword>
<dbReference type="Proteomes" id="UP000286974">
    <property type="component" value="Unassembled WGS sequence"/>
</dbReference>
<accession>A0A401FPH3</accession>
<organism evidence="2 3">
    <name type="scientific">Lentilactobacillus kosonis</name>
    <dbReference type="NCBI Taxonomy" id="2810561"/>
    <lineage>
        <taxon>Bacteria</taxon>
        <taxon>Bacillati</taxon>
        <taxon>Bacillota</taxon>
        <taxon>Bacilli</taxon>
        <taxon>Lactobacillales</taxon>
        <taxon>Lactobacillaceae</taxon>
        <taxon>Lentilactobacillus</taxon>
    </lineage>
</organism>
<evidence type="ECO:0000313" key="3">
    <source>
        <dbReference type="Proteomes" id="UP000286974"/>
    </source>
</evidence>
<dbReference type="EMBL" id="BEXA01000008">
    <property type="protein sequence ID" value="GAY74237.1"/>
    <property type="molecule type" value="Genomic_DNA"/>
</dbReference>
<keyword evidence="1" id="KW-0472">Membrane</keyword>
<gene>
    <name evidence="2" type="ORF">NBRC111893_2383</name>
</gene>
<protein>
    <submittedName>
        <fullName evidence="2">Uncharacterized protein</fullName>
    </submittedName>
</protein>
<dbReference type="AlphaFoldDB" id="A0A401FPH3"/>